<comment type="cofactor">
    <cofactor evidence="1">
        <name>pyridoxal 5'-phosphate</name>
        <dbReference type="ChEBI" id="CHEBI:597326"/>
    </cofactor>
</comment>
<dbReference type="InterPro" id="IPR015422">
    <property type="entry name" value="PyrdxlP-dep_Trfase_small"/>
</dbReference>
<feature type="domain" description="Aminotransferase class V" evidence="3">
    <location>
        <begin position="5"/>
        <end position="261"/>
    </location>
</feature>
<dbReference type="SUPFAM" id="SSF53383">
    <property type="entry name" value="PLP-dependent transferases"/>
    <property type="match status" value="1"/>
</dbReference>
<reference evidence="4" key="1">
    <citation type="submission" date="2018-05" db="EMBL/GenBank/DDBJ databases">
        <authorList>
            <person name="Lanie J.A."/>
            <person name="Ng W.-L."/>
            <person name="Kazmierczak K.M."/>
            <person name="Andrzejewski T.M."/>
            <person name="Davidsen T.M."/>
            <person name="Wayne K.J."/>
            <person name="Tettelin H."/>
            <person name="Glass J.I."/>
            <person name="Rusch D."/>
            <person name="Podicherti R."/>
            <person name="Tsui H.-C.T."/>
            <person name="Winkler M.E."/>
        </authorList>
    </citation>
    <scope>NUCLEOTIDE SEQUENCE</scope>
</reference>
<feature type="non-terminal residue" evidence="4">
    <location>
        <position position="273"/>
    </location>
</feature>
<evidence type="ECO:0000256" key="1">
    <source>
        <dbReference type="ARBA" id="ARBA00001933"/>
    </source>
</evidence>
<feature type="non-terminal residue" evidence="4">
    <location>
        <position position="1"/>
    </location>
</feature>
<name>A0A382X2L7_9ZZZZ</name>
<evidence type="ECO:0000256" key="2">
    <source>
        <dbReference type="ARBA" id="ARBA00006490"/>
    </source>
</evidence>
<dbReference type="InterPro" id="IPR015424">
    <property type="entry name" value="PyrdxlP-dep_Trfase"/>
</dbReference>
<dbReference type="AlphaFoldDB" id="A0A382X2L7"/>
<sequence length="273" mass="28546">LRKIEKEGWRLTVLNPDPEGFITAAALREVIDEHTLMVSIMAANNEIGTVQPLRELGEVTKEAGALLHCDAAQAAGKVEVDVEAAGISLLSISGHKFCAPKGVGALYKRKRGNRVRLEPLALGGGQEEGLRPGTLNVPGIVGLGEACRIAREDLEEEAARVGQLRDLLLTGVREGIPDVTVNGPADTARKLPGNLSLSFRSVDGSALIVSLGDLAASAGSACTAGNAEASYVLKAIGTPGELAISTLRLGLGRFTTEDEVHYAVGRIVETGKK</sequence>
<dbReference type="Gene3D" id="3.40.640.10">
    <property type="entry name" value="Type I PLP-dependent aspartate aminotransferase-like (Major domain)"/>
    <property type="match status" value="1"/>
</dbReference>
<dbReference type="EMBL" id="UINC01164540">
    <property type="protein sequence ID" value="SVD65446.1"/>
    <property type="molecule type" value="Genomic_DNA"/>
</dbReference>
<gene>
    <name evidence="4" type="ORF">METZ01_LOCUS418300</name>
</gene>
<evidence type="ECO:0000259" key="3">
    <source>
        <dbReference type="Pfam" id="PF00266"/>
    </source>
</evidence>
<comment type="similarity">
    <text evidence="2">Belongs to the class-V pyridoxal-phosphate-dependent aminotransferase family. NifS/IscS subfamily.</text>
</comment>
<accession>A0A382X2L7</accession>
<proteinExistence type="inferred from homology"/>
<dbReference type="InterPro" id="IPR015421">
    <property type="entry name" value="PyrdxlP-dep_Trfase_major"/>
</dbReference>
<dbReference type="Pfam" id="PF00266">
    <property type="entry name" value="Aminotran_5"/>
    <property type="match status" value="1"/>
</dbReference>
<dbReference type="PANTHER" id="PTHR11601:SF34">
    <property type="entry name" value="CYSTEINE DESULFURASE"/>
    <property type="match status" value="1"/>
</dbReference>
<dbReference type="InterPro" id="IPR000192">
    <property type="entry name" value="Aminotrans_V_dom"/>
</dbReference>
<dbReference type="PANTHER" id="PTHR11601">
    <property type="entry name" value="CYSTEINE DESULFURYLASE FAMILY MEMBER"/>
    <property type="match status" value="1"/>
</dbReference>
<evidence type="ECO:0000313" key="4">
    <source>
        <dbReference type="EMBL" id="SVD65446.1"/>
    </source>
</evidence>
<organism evidence="4">
    <name type="scientific">marine metagenome</name>
    <dbReference type="NCBI Taxonomy" id="408172"/>
    <lineage>
        <taxon>unclassified sequences</taxon>
        <taxon>metagenomes</taxon>
        <taxon>ecological metagenomes</taxon>
    </lineage>
</organism>
<dbReference type="Gene3D" id="3.90.1150.10">
    <property type="entry name" value="Aspartate Aminotransferase, domain 1"/>
    <property type="match status" value="1"/>
</dbReference>
<dbReference type="Gene3D" id="1.10.260.50">
    <property type="match status" value="1"/>
</dbReference>
<protein>
    <recommendedName>
        <fullName evidence="3">Aminotransferase class V domain-containing protein</fullName>
    </recommendedName>
</protein>